<proteinExistence type="predicted"/>
<protein>
    <submittedName>
        <fullName evidence="2">Uncharacterized protein LOC142168045</fullName>
    </submittedName>
</protein>
<evidence type="ECO:0000313" key="2">
    <source>
        <dbReference type="RefSeq" id="XP_075084800.1"/>
    </source>
</evidence>
<dbReference type="RefSeq" id="XP_075084800.1">
    <property type="nucleotide sequence ID" value="XM_075228699.1"/>
</dbReference>
<accession>A0AC58SIJ6</accession>
<reference evidence="1" key="1">
    <citation type="journal article" date="2014" name="Nat. Commun.">
        <title>The tobacco genome sequence and its comparison with those of tomato and potato.</title>
        <authorList>
            <person name="Sierro N."/>
            <person name="Battey J.N."/>
            <person name="Ouadi S."/>
            <person name="Bakaher N."/>
            <person name="Bovet L."/>
            <person name="Willig A."/>
            <person name="Goepfert S."/>
            <person name="Peitsch M.C."/>
            <person name="Ivanov N.V."/>
        </authorList>
    </citation>
    <scope>NUCLEOTIDE SEQUENCE [LARGE SCALE GENOMIC DNA]</scope>
</reference>
<dbReference type="Proteomes" id="UP000790787">
    <property type="component" value="Chromosome 13"/>
</dbReference>
<evidence type="ECO:0000313" key="1">
    <source>
        <dbReference type="Proteomes" id="UP000790787"/>
    </source>
</evidence>
<keyword evidence="1" id="KW-1185">Reference proteome</keyword>
<reference evidence="2" key="2">
    <citation type="submission" date="2025-08" db="UniProtKB">
        <authorList>
            <consortium name="RefSeq"/>
        </authorList>
    </citation>
    <scope>IDENTIFICATION</scope>
    <source>
        <tissue evidence="2">Leaf</tissue>
    </source>
</reference>
<name>A0AC58SIJ6_TOBAC</name>
<sequence length="630" mass="72066">MVDFDIITGMDWLSSCHATVGYHAKTVKFLFIGEDPIIIIGEVGTPAGKFISYLKARKLVSSECLAYLAHVWDMKVGFLVLESVPIVKEFSDVFLDDLPGISPDREIEFGIDTLPGTQPISIPPYRMAPSELNELKKQLQDLLDKGFIRPSVSPWGYYRCFVEGFSSVAAPLTKLTQKNVKFQWFEACEKSFQELKNRLTTAPILTLPTPTGKFVIYCDASRVGLGCVLMQNDKVISYASKQLKNYERNYSTHDLELASVIFGLKIWRHYLYGEQCDIYTDHKSLHECGVDALSRRSMGSLTRLCVAERPIVKEAQQIASQGVRLDEKYDGRLIASMSAKSTLVEQVKAKQFDDPSLLKLKEGVLSGKIKNFALDENGVMRLDGRLCVPIVEDLRRAIMVEAHSSRYSIYPGSTKMYHDLRDVYWWNNMKRDIADYVSRCLNCHYQASIQMALFEALYGRRCRSPVRWFEIGETKLIGPNIVQDALKKVNLIQERLKTVQSRQKSYSNIRRYDLEFKEGDYVFLKVSPMKGIMRFGRKGKLSPRYIRPYPILERIGLVAYRLALPPELSSVHPVFHVSMMRQYFHDPSHVLDRQEVEVDGTLTYEEVPVAIVDRQVRRLRTKDVASVKVI</sequence>
<gene>
    <name evidence="2" type="primary">LOC142168045</name>
</gene>
<organism evidence="1 2">
    <name type="scientific">Nicotiana tabacum</name>
    <name type="common">Common tobacco</name>
    <dbReference type="NCBI Taxonomy" id="4097"/>
    <lineage>
        <taxon>Eukaryota</taxon>
        <taxon>Viridiplantae</taxon>
        <taxon>Streptophyta</taxon>
        <taxon>Embryophyta</taxon>
        <taxon>Tracheophyta</taxon>
        <taxon>Spermatophyta</taxon>
        <taxon>Magnoliopsida</taxon>
        <taxon>eudicotyledons</taxon>
        <taxon>Gunneridae</taxon>
        <taxon>Pentapetalae</taxon>
        <taxon>asterids</taxon>
        <taxon>lamiids</taxon>
        <taxon>Solanales</taxon>
        <taxon>Solanaceae</taxon>
        <taxon>Nicotianoideae</taxon>
        <taxon>Nicotianeae</taxon>
        <taxon>Nicotiana</taxon>
    </lineage>
</organism>